<dbReference type="InterPro" id="IPR001342">
    <property type="entry name" value="HDH_cat"/>
</dbReference>
<evidence type="ECO:0000256" key="5">
    <source>
        <dbReference type="ARBA" id="ARBA00013213"/>
    </source>
</evidence>
<reference evidence="16 17" key="1">
    <citation type="journal article" date="2024" name="Front. Microbiol.">
        <title>Novel thermophilic genera Geochorda gen. nov. and Carboxydochorda gen. nov. from the deep terrestrial subsurface reveal the ecophysiological diversity in the class Limnochordia.</title>
        <authorList>
            <person name="Karnachuk O.V."/>
            <person name="Lukina A.P."/>
            <person name="Avakyan M.R."/>
            <person name="Kadnikov V.V."/>
            <person name="Begmatov S."/>
            <person name="Beletsky A.V."/>
            <person name="Vlasova K.G."/>
            <person name="Novikov A.A."/>
            <person name="Shcherbakova V.A."/>
            <person name="Mardanov A.V."/>
            <person name="Ravin N.V."/>
        </authorList>
    </citation>
    <scope>NUCLEOTIDE SEQUENCE [LARGE SCALE GENOMIC DNA]</scope>
    <source>
        <strain evidence="16 17">L945</strain>
    </source>
</reference>
<keyword evidence="11 13" id="KW-0486">Methionine biosynthesis</keyword>
<evidence type="ECO:0000256" key="13">
    <source>
        <dbReference type="RuleBase" id="RU000579"/>
    </source>
</evidence>
<dbReference type="NCBIfam" id="NF004976">
    <property type="entry name" value="PRK06349.1"/>
    <property type="match status" value="1"/>
</dbReference>
<dbReference type="InterPro" id="IPR019811">
    <property type="entry name" value="HDH_CS"/>
</dbReference>
<sequence>MSGSAVHLGMLGFGTVGQAVARALVRRADDIARRTGHPIRLARIAVRDAARPRAGWPEGARLHTDPVELVEQADVQVVIEVMGGEEPALSAIRRALALGKPVVTANKLVMARHGATLLAMAHDHGVPLLFEAAVGGAIPIIRPIRESLASDRILGLAGILNGTTNFILTEMEESGTGFGEALERARSLGYAEADPQADLSGWDAAYKLAVLASIAFGGWLLPEAIHVTGLNGIEGRDIQYARELGLVVKLLASASSKDGRVEAWVGPALLARHHPLSQVRSVNNAILLSTEAAGELMFYGPGAGGDPTAAAVLGDVMDVASKGAGVREPNGGLVPPAGRRVEATDPGSMVSRFYIRMQVLDRPGVLAAIAAVFGQFAVSIESVIQKGRGSEPVDLVFVTHEAPYSAVRKVVSEVSRLPVVVDAGVPMRVVATP</sequence>
<accession>A0ABZ1C0D2</accession>
<dbReference type="PROSITE" id="PS01042">
    <property type="entry name" value="HOMOSER_DHGENASE"/>
    <property type="match status" value="1"/>
</dbReference>
<dbReference type="EMBL" id="CP141615">
    <property type="protein sequence ID" value="WRP18549.1"/>
    <property type="molecule type" value="Genomic_DNA"/>
</dbReference>
<evidence type="ECO:0000256" key="4">
    <source>
        <dbReference type="ARBA" id="ARBA00006753"/>
    </source>
</evidence>
<comment type="similarity">
    <text evidence="4 14">Belongs to the homoserine dehydrogenase family.</text>
</comment>
<dbReference type="Pfam" id="PF03447">
    <property type="entry name" value="NAD_binding_3"/>
    <property type="match status" value="1"/>
</dbReference>
<dbReference type="PROSITE" id="PS51671">
    <property type="entry name" value="ACT"/>
    <property type="match status" value="1"/>
</dbReference>
<evidence type="ECO:0000313" key="16">
    <source>
        <dbReference type="EMBL" id="WRP18549.1"/>
    </source>
</evidence>
<comment type="pathway">
    <text evidence="3 13">Amino-acid biosynthesis; L-methionine biosynthesis via de novo pathway; L-homoserine from L-aspartate: step 3/3.</text>
</comment>
<evidence type="ECO:0000256" key="12">
    <source>
        <dbReference type="ARBA" id="ARBA00048841"/>
    </source>
</evidence>
<dbReference type="InterPro" id="IPR036291">
    <property type="entry name" value="NAD(P)-bd_dom_sf"/>
</dbReference>
<comment type="catalytic activity">
    <reaction evidence="12">
        <text>L-homoserine + NADP(+) = L-aspartate 4-semialdehyde + NADPH + H(+)</text>
        <dbReference type="Rhea" id="RHEA:15761"/>
        <dbReference type="ChEBI" id="CHEBI:15378"/>
        <dbReference type="ChEBI" id="CHEBI:57476"/>
        <dbReference type="ChEBI" id="CHEBI:57783"/>
        <dbReference type="ChEBI" id="CHEBI:58349"/>
        <dbReference type="ChEBI" id="CHEBI:537519"/>
        <dbReference type="EC" id="1.1.1.3"/>
    </reaction>
    <physiologicalReaction direction="right-to-left" evidence="12">
        <dbReference type="Rhea" id="RHEA:15763"/>
    </physiologicalReaction>
</comment>
<dbReference type="InterPro" id="IPR016204">
    <property type="entry name" value="HDH"/>
</dbReference>
<keyword evidence="17" id="KW-1185">Reference proteome</keyword>
<keyword evidence="9 13" id="KW-0521">NADP</keyword>
<feature type="domain" description="ACT" evidence="15">
    <location>
        <begin position="354"/>
        <end position="428"/>
    </location>
</feature>
<dbReference type="GO" id="GO:0004412">
    <property type="term" value="F:homoserine dehydrogenase activity"/>
    <property type="evidence" value="ECO:0007669"/>
    <property type="project" value="UniProtKB-EC"/>
</dbReference>
<dbReference type="InterPro" id="IPR002912">
    <property type="entry name" value="ACT_dom"/>
</dbReference>
<keyword evidence="8 13" id="KW-0791">Threonine biosynthesis</keyword>
<dbReference type="RefSeq" id="WP_324717822.1">
    <property type="nucleotide sequence ID" value="NZ_CP141615.1"/>
</dbReference>
<evidence type="ECO:0000256" key="11">
    <source>
        <dbReference type="ARBA" id="ARBA00023167"/>
    </source>
</evidence>
<dbReference type="SUPFAM" id="SSF51735">
    <property type="entry name" value="NAD(P)-binding Rossmann-fold domains"/>
    <property type="match status" value="1"/>
</dbReference>
<dbReference type="Proteomes" id="UP001332192">
    <property type="component" value="Chromosome"/>
</dbReference>
<protein>
    <recommendedName>
        <fullName evidence="6 13">Homoserine dehydrogenase</fullName>
        <ecNumber evidence="5 13">1.1.1.3</ecNumber>
    </recommendedName>
</protein>
<evidence type="ECO:0000256" key="6">
    <source>
        <dbReference type="ARBA" id="ARBA00013376"/>
    </source>
</evidence>
<evidence type="ECO:0000256" key="8">
    <source>
        <dbReference type="ARBA" id="ARBA00022697"/>
    </source>
</evidence>
<evidence type="ECO:0000256" key="2">
    <source>
        <dbReference type="ARBA" id="ARBA00005056"/>
    </source>
</evidence>
<evidence type="ECO:0000313" key="17">
    <source>
        <dbReference type="Proteomes" id="UP001332192"/>
    </source>
</evidence>
<evidence type="ECO:0000256" key="9">
    <source>
        <dbReference type="ARBA" id="ARBA00022857"/>
    </source>
</evidence>
<dbReference type="Pfam" id="PF00742">
    <property type="entry name" value="Homoserine_dh"/>
    <property type="match status" value="1"/>
</dbReference>
<dbReference type="SUPFAM" id="SSF55347">
    <property type="entry name" value="Glyceraldehyde-3-phosphate dehydrogenase-like, C-terminal domain"/>
    <property type="match status" value="1"/>
</dbReference>
<dbReference type="InterPro" id="IPR005106">
    <property type="entry name" value="Asp/hSer_DH_NAD-bd"/>
</dbReference>
<dbReference type="Gene3D" id="3.30.360.10">
    <property type="entry name" value="Dihydrodipicolinate Reductase, domain 2"/>
    <property type="match status" value="1"/>
</dbReference>
<evidence type="ECO:0000256" key="3">
    <source>
        <dbReference type="ARBA" id="ARBA00005062"/>
    </source>
</evidence>
<dbReference type="SUPFAM" id="SSF55021">
    <property type="entry name" value="ACT-like"/>
    <property type="match status" value="1"/>
</dbReference>
<comment type="pathway">
    <text evidence="2 13">Amino-acid biosynthesis; L-threonine biosynthesis; L-threonine from L-aspartate: step 3/5.</text>
</comment>
<organism evidence="16 17">
    <name type="scientific">Carboxydichorda subterranea</name>
    <dbReference type="NCBI Taxonomy" id="3109565"/>
    <lineage>
        <taxon>Bacteria</taxon>
        <taxon>Bacillati</taxon>
        <taxon>Bacillota</taxon>
        <taxon>Limnochordia</taxon>
        <taxon>Limnochordales</taxon>
        <taxon>Geochordaceae</taxon>
        <taxon>Carboxydichorda</taxon>
    </lineage>
</organism>
<dbReference type="Pfam" id="PF01842">
    <property type="entry name" value="ACT"/>
    <property type="match status" value="1"/>
</dbReference>
<comment type="cofactor">
    <cofactor evidence="1">
        <name>a metal cation</name>
        <dbReference type="ChEBI" id="CHEBI:25213"/>
    </cofactor>
</comment>
<dbReference type="InterPro" id="IPR045865">
    <property type="entry name" value="ACT-like_dom_sf"/>
</dbReference>
<evidence type="ECO:0000256" key="1">
    <source>
        <dbReference type="ARBA" id="ARBA00001920"/>
    </source>
</evidence>
<dbReference type="PANTHER" id="PTHR43331:SF1">
    <property type="entry name" value="HOMOSERINE DEHYDROGENASE"/>
    <property type="match status" value="1"/>
</dbReference>
<dbReference type="Gene3D" id="3.30.70.260">
    <property type="match status" value="1"/>
</dbReference>
<dbReference type="CDD" id="cd04881">
    <property type="entry name" value="ACT_HSDH-Hom"/>
    <property type="match status" value="1"/>
</dbReference>
<keyword evidence="10 13" id="KW-0560">Oxidoreductase</keyword>
<dbReference type="PIRSF" id="PIRSF000098">
    <property type="entry name" value="Homoser_dehydrog"/>
    <property type="match status" value="1"/>
</dbReference>
<dbReference type="Gene3D" id="3.40.50.720">
    <property type="entry name" value="NAD(P)-binding Rossmann-like Domain"/>
    <property type="match status" value="1"/>
</dbReference>
<gene>
    <name evidence="16" type="ORF">U7230_05985</name>
</gene>
<evidence type="ECO:0000259" key="15">
    <source>
        <dbReference type="PROSITE" id="PS51671"/>
    </source>
</evidence>
<name>A0ABZ1C0D2_9FIRM</name>
<keyword evidence="7 13" id="KW-0028">Amino-acid biosynthesis</keyword>
<dbReference type="EC" id="1.1.1.3" evidence="5 13"/>
<evidence type="ECO:0000256" key="7">
    <source>
        <dbReference type="ARBA" id="ARBA00022605"/>
    </source>
</evidence>
<proteinExistence type="inferred from homology"/>
<evidence type="ECO:0000256" key="10">
    <source>
        <dbReference type="ARBA" id="ARBA00023002"/>
    </source>
</evidence>
<dbReference type="PANTHER" id="PTHR43331">
    <property type="entry name" value="HOMOSERINE DEHYDROGENASE"/>
    <property type="match status" value="1"/>
</dbReference>
<evidence type="ECO:0000256" key="14">
    <source>
        <dbReference type="RuleBase" id="RU004171"/>
    </source>
</evidence>